<dbReference type="InterPro" id="IPR037185">
    <property type="entry name" value="EmrE-like"/>
</dbReference>
<keyword evidence="2" id="KW-0812">Transmembrane</keyword>
<sequence>MWILYAFLSSIFAGITAIFAKIGIKHTSSNVATAIRTVIILIFSWGIVFAFGGIEEINNVSLKDLFFLVLSGLATGLSWIFYFKALEAGEVNKVVPIDKSSIILTMIFALVFLGESFDFIKLFTLVFIGFGMFLMIENKEETDIRVKEKRPGKIAVNEENFDISNDVSNKITEAKQKKR</sequence>
<reference evidence="4" key="2">
    <citation type="submission" date="2013-08" db="EMBL/GenBank/DDBJ databases">
        <title>Draft genome sequence of Anaerofustis stercorihominis (DSM 17244).</title>
        <authorList>
            <person name="Sudarsanam P."/>
            <person name="Ley R."/>
            <person name="Guruge J."/>
            <person name="Turnbaugh P.J."/>
            <person name="Mahowald M."/>
            <person name="Liep D."/>
            <person name="Gordon J."/>
        </authorList>
    </citation>
    <scope>NUCLEOTIDE SEQUENCE</scope>
    <source>
        <strain evidence="4">DSM 17244</strain>
    </source>
</reference>
<dbReference type="AlphaFoldDB" id="B1CB61"/>
<proteinExistence type="inferred from homology"/>
<accession>B1CB61</accession>
<feature type="transmembrane region" description="Helical" evidence="2">
    <location>
        <begin position="31"/>
        <end position="53"/>
    </location>
</feature>
<keyword evidence="2" id="KW-1133">Transmembrane helix</keyword>
<comment type="similarity">
    <text evidence="1">Belongs to the EamA transporter family.</text>
</comment>
<feature type="transmembrane region" description="Helical" evidence="2">
    <location>
        <begin position="95"/>
        <end position="113"/>
    </location>
</feature>
<name>B1CB61_9FIRM</name>
<comment type="caution">
    <text evidence="4">The sequence shown here is derived from an EMBL/GenBank/DDBJ whole genome shotgun (WGS) entry which is preliminary data.</text>
</comment>
<evidence type="ECO:0000256" key="2">
    <source>
        <dbReference type="SAM" id="Phobius"/>
    </source>
</evidence>
<organism evidence="4 5">
    <name type="scientific">Anaerofustis stercorihominis DSM 17244</name>
    <dbReference type="NCBI Taxonomy" id="445971"/>
    <lineage>
        <taxon>Bacteria</taxon>
        <taxon>Bacillati</taxon>
        <taxon>Bacillota</taxon>
        <taxon>Clostridia</taxon>
        <taxon>Eubacteriales</taxon>
        <taxon>Eubacteriaceae</taxon>
        <taxon>Anaerofustis</taxon>
    </lineage>
</organism>
<dbReference type="Proteomes" id="UP000005178">
    <property type="component" value="Unassembled WGS sequence"/>
</dbReference>
<dbReference type="RefSeq" id="WP_007049978.1">
    <property type="nucleotide sequence ID" value="NZ_DS560019.1"/>
</dbReference>
<dbReference type="PANTHER" id="PTHR22911:SF137">
    <property type="entry name" value="SOLUTE CARRIER FAMILY 35 MEMBER G2-RELATED"/>
    <property type="match status" value="1"/>
</dbReference>
<dbReference type="SUPFAM" id="SSF103481">
    <property type="entry name" value="Multidrug resistance efflux transporter EmrE"/>
    <property type="match status" value="1"/>
</dbReference>
<dbReference type="Gene3D" id="1.10.3730.20">
    <property type="match status" value="1"/>
</dbReference>
<dbReference type="HOGENOM" id="CLU_120467_0_0_9"/>
<gene>
    <name evidence="4" type="ORF">ANASTE_01210</name>
</gene>
<dbReference type="GeneID" id="98049827"/>
<dbReference type="GO" id="GO:0016020">
    <property type="term" value="C:membrane"/>
    <property type="evidence" value="ECO:0007669"/>
    <property type="project" value="InterPro"/>
</dbReference>
<evidence type="ECO:0000313" key="5">
    <source>
        <dbReference type="Proteomes" id="UP000005178"/>
    </source>
</evidence>
<feature type="domain" description="EamA" evidence="3">
    <location>
        <begin position="1"/>
        <end position="136"/>
    </location>
</feature>
<dbReference type="EMBL" id="ABIL02000006">
    <property type="protein sequence ID" value="EDS71508.1"/>
    <property type="molecule type" value="Genomic_DNA"/>
</dbReference>
<evidence type="ECO:0000256" key="1">
    <source>
        <dbReference type="ARBA" id="ARBA00007362"/>
    </source>
</evidence>
<keyword evidence="2" id="KW-0472">Membrane</keyword>
<dbReference type="InterPro" id="IPR000620">
    <property type="entry name" value="EamA_dom"/>
</dbReference>
<dbReference type="Pfam" id="PF00892">
    <property type="entry name" value="EamA"/>
    <property type="match status" value="1"/>
</dbReference>
<protein>
    <submittedName>
        <fullName evidence="4">Membrane protein</fullName>
    </submittedName>
</protein>
<evidence type="ECO:0000313" key="4">
    <source>
        <dbReference type="EMBL" id="EDS71508.1"/>
    </source>
</evidence>
<dbReference type="PANTHER" id="PTHR22911">
    <property type="entry name" value="ACYL-MALONYL CONDENSING ENZYME-RELATED"/>
    <property type="match status" value="1"/>
</dbReference>
<keyword evidence="5" id="KW-1185">Reference proteome</keyword>
<dbReference type="eggNOG" id="COG2510">
    <property type="taxonomic scope" value="Bacteria"/>
</dbReference>
<reference evidence="4" key="1">
    <citation type="submission" date="2008-01" db="EMBL/GenBank/DDBJ databases">
        <authorList>
            <person name="Fulton L."/>
            <person name="Clifton S."/>
            <person name="Fulton B."/>
            <person name="Xu J."/>
            <person name="Minx P."/>
            <person name="Pepin K.H."/>
            <person name="Johnson M."/>
            <person name="Thiruvilangam P."/>
            <person name="Bhonagiri V."/>
            <person name="Nash W.E."/>
            <person name="Mardis E.R."/>
            <person name="Wilson R.K."/>
        </authorList>
    </citation>
    <scope>NUCLEOTIDE SEQUENCE [LARGE SCALE GENOMIC DNA]</scope>
    <source>
        <strain evidence="4">DSM 17244</strain>
    </source>
</reference>
<evidence type="ECO:0000259" key="3">
    <source>
        <dbReference type="Pfam" id="PF00892"/>
    </source>
</evidence>
<feature type="transmembrane region" description="Helical" evidence="2">
    <location>
        <begin position="6"/>
        <end position="24"/>
    </location>
</feature>
<feature type="transmembrane region" description="Helical" evidence="2">
    <location>
        <begin position="65"/>
        <end position="83"/>
    </location>
</feature>
<dbReference type="STRING" id="445971.ANASTE_01210"/>